<reference evidence="1 2" key="1">
    <citation type="submission" date="2024-09" db="EMBL/GenBank/DDBJ databases">
        <authorList>
            <person name="Sun Q."/>
            <person name="Mori K."/>
        </authorList>
    </citation>
    <scope>NUCLEOTIDE SEQUENCE [LARGE SCALE GENOMIC DNA]</scope>
    <source>
        <strain evidence="1 2">JCM 3307</strain>
    </source>
</reference>
<dbReference type="RefSeq" id="WP_223095342.1">
    <property type="nucleotide sequence ID" value="NZ_CP061913.1"/>
</dbReference>
<proteinExistence type="predicted"/>
<comment type="caution">
    <text evidence="1">The sequence shown here is derived from an EMBL/GenBank/DDBJ whole genome shotgun (WGS) entry which is preliminary data.</text>
</comment>
<evidence type="ECO:0000313" key="2">
    <source>
        <dbReference type="Proteomes" id="UP001589608"/>
    </source>
</evidence>
<keyword evidence="2" id="KW-1185">Reference proteome</keyword>
<organism evidence="1 2">
    <name type="scientific">Dactylosporangium vinaceum</name>
    <dbReference type="NCBI Taxonomy" id="53362"/>
    <lineage>
        <taxon>Bacteria</taxon>
        <taxon>Bacillati</taxon>
        <taxon>Actinomycetota</taxon>
        <taxon>Actinomycetes</taxon>
        <taxon>Micromonosporales</taxon>
        <taxon>Micromonosporaceae</taxon>
        <taxon>Dactylosporangium</taxon>
    </lineage>
</organism>
<evidence type="ECO:0000313" key="1">
    <source>
        <dbReference type="EMBL" id="MFB9442144.1"/>
    </source>
</evidence>
<accession>A0ABV5LZV9</accession>
<name>A0ABV5LZV9_9ACTN</name>
<evidence type="ECO:0008006" key="3">
    <source>
        <dbReference type="Google" id="ProtNLM"/>
    </source>
</evidence>
<gene>
    <name evidence="1" type="ORF">ACFFTR_03455</name>
</gene>
<sequence>MKTILMHHLQRHDGALRVPRGGAVVWDDEELHAAAYRADPERYALAALTPGVRGGQRARVLLQLLTASWDGMAADVRATLNRVVRVLVLGLAPGDVLTVLLAVRRRRANHRHATRAALAFLFEHPQAAAITGARRGMAVDCFEHALGKATARGRCASGAAAALYRKSTVDAGLPGAALDLDLTGERPDTVTATNRGEPAAALVHLYRGGAAPALSTAVDGYVRQLTDGLPQYRGRIALVVDDSASMRGYGSREWAVLSQVTALRMVLERVCAGLRVVRAGGGEDGMPAGATDLASAVLAAADSGPDVIAVASDGYENVHPGDLARVAAALPGAGVTAPVVFCQAVFGRADDLSLRRAADGLALRTFWHSADLAPLVLWMLSHVDGPEAGRWVGLELRRRLAAIEQILEGVPQ</sequence>
<protein>
    <recommendedName>
        <fullName evidence="3">VWA domain-containing protein</fullName>
    </recommendedName>
</protein>
<dbReference type="EMBL" id="JBHMCA010000012">
    <property type="protein sequence ID" value="MFB9442144.1"/>
    <property type="molecule type" value="Genomic_DNA"/>
</dbReference>
<dbReference type="Proteomes" id="UP001589608">
    <property type="component" value="Unassembled WGS sequence"/>
</dbReference>